<evidence type="ECO:0000313" key="5">
    <source>
        <dbReference type="Proteomes" id="UP000218387"/>
    </source>
</evidence>
<keyword evidence="1 2" id="KW-0238">DNA-binding</keyword>
<gene>
    <name evidence="4" type="ORF">CPZ25_002730</name>
</gene>
<name>A0A4P9C4T0_EUBML</name>
<feature type="domain" description="HTH tetR-type" evidence="3">
    <location>
        <begin position="8"/>
        <end position="68"/>
    </location>
</feature>
<sequence>MANYKNGTETKASLYNSAKKLFYLKGYGATTIKDIITDAESKLGLFTYYFESKESVAISIFKDFVNDIALVLEEPLKEYTAKNDYLLVDMIEYRAYFECINANEQIRRFYKDISILESFAQMTIELKDYFIQKRFENGLKFETSVMIKDKTYFDAIASLTSGMEIQFFRDILGKKIDIAYGDAIDIFLTEYYRFLVLDKKRIQDNLRKSRKVVETLKFEIGGCFSIQLAGADA</sequence>
<proteinExistence type="predicted"/>
<reference evidence="4 5" key="1">
    <citation type="submission" date="2018-05" db="EMBL/GenBank/DDBJ databases">
        <title>Genome comparison of Eubacterium sp.</title>
        <authorList>
            <person name="Feng Y."/>
            <person name="Sanchez-Andrea I."/>
            <person name="Stams A.J.M."/>
            <person name="De Vos W.M."/>
        </authorList>
    </citation>
    <scope>NUCLEOTIDE SEQUENCE [LARGE SCALE GENOMIC DNA]</scope>
    <source>
        <strain evidence="4 5">YI</strain>
    </source>
</reference>
<dbReference type="AlphaFoldDB" id="A0A4P9C4T0"/>
<evidence type="ECO:0000256" key="1">
    <source>
        <dbReference type="ARBA" id="ARBA00023125"/>
    </source>
</evidence>
<feature type="DNA-binding region" description="H-T-H motif" evidence="2">
    <location>
        <begin position="31"/>
        <end position="50"/>
    </location>
</feature>
<dbReference type="PROSITE" id="PS50977">
    <property type="entry name" value="HTH_TETR_2"/>
    <property type="match status" value="1"/>
</dbReference>
<evidence type="ECO:0000256" key="2">
    <source>
        <dbReference type="PROSITE-ProRule" id="PRU00335"/>
    </source>
</evidence>
<evidence type="ECO:0000259" key="3">
    <source>
        <dbReference type="PROSITE" id="PS50977"/>
    </source>
</evidence>
<dbReference type="Pfam" id="PF00440">
    <property type="entry name" value="TetR_N"/>
    <property type="match status" value="1"/>
</dbReference>
<organism evidence="4 5">
    <name type="scientific">Eubacterium maltosivorans</name>
    <dbReference type="NCBI Taxonomy" id="2041044"/>
    <lineage>
        <taxon>Bacteria</taxon>
        <taxon>Bacillati</taxon>
        <taxon>Bacillota</taxon>
        <taxon>Clostridia</taxon>
        <taxon>Eubacteriales</taxon>
        <taxon>Eubacteriaceae</taxon>
        <taxon>Eubacterium</taxon>
    </lineage>
</organism>
<dbReference type="KEGG" id="emt:CPZ25_002730"/>
<dbReference type="GO" id="GO:0003677">
    <property type="term" value="F:DNA binding"/>
    <property type="evidence" value="ECO:0007669"/>
    <property type="project" value="UniProtKB-UniRule"/>
</dbReference>
<evidence type="ECO:0000313" key="4">
    <source>
        <dbReference type="EMBL" id="QCT70274.1"/>
    </source>
</evidence>
<dbReference type="Gene3D" id="1.10.357.10">
    <property type="entry name" value="Tetracycline Repressor, domain 2"/>
    <property type="match status" value="1"/>
</dbReference>
<accession>A0A4P9C4T0</accession>
<dbReference type="SUPFAM" id="SSF46689">
    <property type="entry name" value="Homeodomain-like"/>
    <property type="match status" value="1"/>
</dbReference>
<dbReference type="InterPro" id="IPR001647">
    <property type="entry name" value="HTH_TetR"/>
</dbReference>
<dbReference type="RefSeq" id="WP_096919945.1">
    <property type="nucleotide sequence ID" value="NZ_CP029487.1"/>
</dbReference>
<dbReference type="Proteomes" id="UP000218387">
    <property type="component" value="Chromosome"/>
</dbReference>
<dbReference type="InterPro" id="IPR009057">
    <property type="entry name" value="Homeodomain-like_sf"/>
</dbReference>
<dbReference type="EMBL" id="CP029487">
    <property type="protein sequence ID" value="QCT70274.1"/>
    <property type="molecule type" value="Genomic_DNA"/>
</dbReference>
<protein>
    <submittedName>
        <fullName evidence="4">TetR/AcrR family transcriptional regulator</fullName>
    </submittedName>
</protein>
<keyword evidence="5" id="KW-1185">Reference proteome</keyword>